<dbReference type="GO" id="GO:0005829">
    <property type="term" value="C:cytosol"/>
    <property type="evidence" value="ECO:0007669"/>
    <property type="project" value="TreeGrafter"/>
</dbReference>
<evidence type="ECO:0000256" key="2">
    <source>
        <dbReference type="ARBA" id="ARBA00005753"/>
    </source>
</evidence>
<dbReference type="GO" id="GO:0016020">
    <property type="term" value="C:membrane"/>
    <property type="evidence" value="ECO:0007669"/>
    <property type="project" value="UniProtKB-SubCell"/>
</dbReference>
<comment type="similarity">
    <text evidence="2">Belongs to the cAMP-dependent kinase regulatory chain family.</text>
</comment>
<feature type="transmembrane region" description="Helical" evidence="14">
    <location>
        <begin position="323"/>
        <end position="347"/>
    </location>
</feature>
<feature type="compositionally biased region" description="Acidic residues" evidence="13">
    <location>
        <begin position="729"/>
        <end position="742"/>
    </location>
</feature>
<dbReference type="SUPFAM" id="SSF51206">
    <property type="entry name" value="cAMP-binding domain-like"/>
    <property type="match status" value="2"/>
</dbReference>
<keyword evidence="9 14" id="KW-1133">Transmembrane helix</keyword>
<dbReference type="SMART" id="SM00394">
    <property type="entry name" value="RIIa"/>
    <property type="match status" value="1"/>
</dbReference>
<dbReference type="GO" id="GO:0005634">
    <property type="term" value="C:nucleus"/>
    <property type="evidence" value="ECO:0007669"/>
    <property type="project" value="TreeGrafter"/>
</dbReference>
<reference evidence="16" key="1">
    <citation type="submission" date="2020-01" db="EMBL/GenBank/DDBJ databases">
        <title>Genome Sequencing of Three Apophysomyces-Like Fungal Strains Confirms a Novel Fungal Genus in the Mucoromycota with divergent Burkholderia-like Endosymbiotic Bacteria.</title>
        <authorList>
            <person name="Stajich J.E."/>
            <person name="Macias A.M."/>
            <person name="Carter-House D."/>
            <person name="Lovett B."/>
            <person name="Kasson L.R."/>
            <person name="Berry K."/>
            <person name="Grigoriev I."/>
            <person name="Chang Y."/>
            <person name="Spatafora J."/>
            <person name="Kasson M.T."/>
        </authorList>
    </citation>
    <scope>NUCLEOTIDE SEQUENCE</scope>
    <source>
        <strain evidence="16">NRRL A-21654</strain>
    </source>
</reference>
<dbReference type="Gene3D" id="1.20.890.10">
    <property type="entry name" value="cAMP-dependent protein kinase regulatory subunit, dimerization-anchoring domain"/>
    <property type="match status" value="1"/>
</dbReference>
<keyword evidence="17" id="KW-1185">Reference proteome</keyword>
<organism evidence="16 17">
    <name type="scientific">Apophysomyces ossiformis</name>
    <dbReference type="NCBI Taxonomy" id="679940"/>
    <lineage>
        <taxon>Eukaryota</taxon>
        <taxon>Fungi</taxon>
        <taxon>Fungi incertae sedis</taxon>
        <taxon>Mucoromycota</taxon>
        <taxon>Mucoromycotina</taxon>
        <taxon>Mucoromycetes</taxon>
        <taxon>Mucorales</taxon>
        <taxon>Mucorineae</taxon>
        <taxon>Mucoraceae</taxon>
        <taxon>Apophysomyces</taxon>
    </lineage>
</organism>
<dbReference type="InterPro" id="IPR008915">
    <property type="entry name" value="Peptidase_M50"/>
</dbReference>
<dbReference type="EMBL" id="JABAYA010000232">
    <property type="protein sequence ID" value="KAF7721831.1"/>
    <property type="molecule type" value="Genomic_DNA"/>
</dbReference>
<evidence type="ECO:0000256" key="12">
    <source>
        <dbReference type="SAM" id="Coils"/>
    </source>
</evidence>
<feature type="transmembrane region" description="Helical" evidence="14">
    <location>
        <begin position="183"/>
        <end position="210"/>
    </location>
</feature>
<dbReference type="PRINTS" id="PR00103">
    <property type="entry name" value="CAMPKINASE"/>
</dbReference>
<evidence type="ECO:0000256" key="8">
    <source>
        <dbReference type="ARBA" id="ARBA00022741"/>
    </source>
</evidence>
<evidence type="ECO:0000256" key="10">
    <source>
        <dbReference type="ARBA" id="ARBA00023136"/>
    </source>
</evidence>
<dbReference type="SMART" id="SM00100">
    <property type="entry name" value="cNMP"/>
    <property type="match status" value="2"/>
</dbReference>
<dbReference type="PANTHER" id="PTHR11635">
    <property type="entry name" value="CAMP-DEPENDENT PROTEIN KINASE REGULATORY CHAIN"/>
    <property type="match status" value="1"/>
</dbReference>
<keyword evidence="8" id="KW-0547">Nucleotide-binding</keyword>
<keyword evidence="11" id="KW-0114">cAMP</keyword>
<dbReference type="CDD" id="cd00038">
    <property type="entry name" value="CAP_ED"/>
    <property type="match status" value="2"/>
</dbReference>
<evidence type="ECO:0000256" key="14">
    <source>
        <dbReference type="SAM" id="Phobius"/>
    </source>
</evidence>
<feature type="domain" description="Cyclic nucleotide-binding" evidence="15">
    <location>
        <begin position="923"/>
        <end position="1035"/>
    </location>
</feature>
<dbReference type="AlphaFoldDB" id="A0A8H7ELZ1"/>
<dbReference type="PROSITE" id="PS00889">
    <property type="entry name" value="CNMP_BINDING_2"/>
    <property type="match status" value="2"/>
</dbReference>
<dbReference type="PROSITE" id="PS50042">
    <property type="entry name" value="CNMP_BINDING_3"/>
    <property type="match status" value="2"/>
</dbReference>
<accession>A0A8H7ELZ1</accession>
<dbReference type="PROSITE" id="PS00888">
    <property type="entry name" value="CNMP_BINDING_1"/>
    <property type="match status" value="2"/>
</dbReference>
<keyword evidence="12" id="KW-0175">Coiled coil</keyword>
<dbReference type="InterPro" id="IPR014710">
    <property type="entry name" value="RmlC-like_jellyroll"/>
</dbReference>
<evidence type="ECO:0000313" key="17">
    <source>
        <dbReference type="Proteomes" id="UP000605846"/>
    </source>
</evidence>
<evidence type="ECO:0000256" key="1">
    <source>
        <dbReference type="ARBA" id="ARBA00004141"/>
    </source>
</evidence>
<evidence type="ECO:0000259" key="15">
    <source>
        <dbReference type="PROSITE" id="PS50042"/>
    </source>
</evidence>
<dbReference type="InterPro" id="IPR018490">
    <property type="entry name" value="cNMP-bd_dom_sf"/>
</dbReference>
<dbReference type="CDD" id="cd12098">
    <property type="entry name" value="DD_R_ScPKA-like"/>
    <property type="match status" value="1"/>
</dbReference>
<dbReference type="Pfam" id="PF00027">
    <property type="entry name" value="cNMP_binding"/>
    <property type="match status" value="2"/>
</dbReference>
<feature type="domain" description="Cyclic nucleotide-binding" evidence="15">
    <location>
        <begin position="805"/>
        <end position="920"/>
    </location>
</feature>
<feature type="coiled-coil region" evidence="12">
    <location>
        <begin position="67"/>
        <end position="99"/>
    </location>
</feature>
<dbReference type="FunFam" id="2.60.120.10:FF:000039">
    <property type="entry name" value="cAMP-dependent protein kinase regulatory subunit"/>
    <property type="match status" value="1"/>
</dbReference>
<protein>
    <recommendedName>
        <fullName evidence="3">cAMP-dependent protein kinase regulatory subunit</fullName>
    </recommendedName>
</protein>
<dbReference type="FunFam" id="2.60.120.10:FF:000006">
    <property type="entry name" value="cAMP-dependent protein kinase type I-alpha regulatory subunit"/>
    <property type="match status" value="1"/>
</dbReference>
<evidence type="ECO:0000256" key="11">
    <source>
        <dbReference type="ARBA" id="ARBA00023149"/>
    </source>
</evidence>
<dbReference type="OrthoDB" id="7694678at2759"/>
<keyword evidence="6 14" id="KW-0812">Transmembrane</keyword>
<comment type="caution">
    <text evidence="16">The sequence shown here is derived from an EMBL/GenBank/DDBJ whole genome shotgun (WGS) entry which is preliminary data.</text>
</comment>
<evidence type="ECO:0000256" key="5">
    <source>
        <dbReference type="ARBA" id="ARBA00022566"/>
    </source>
</evidence>
<keyword evidence="5" id="KW-0116">cAMP-binding</keyword>
<feature type="transmembrane region" description="Helical" evidence="14">
    <location>
        <begin position="255"/>
        <end position="276"/>
    </location>
</feature>
<sequence length="1035" mass="116600">MVTLQFTETHLHSGLLKVSHHEENWTVEGLIQTIPIVRYWYDHVLRTVMGKALSTTGEVIYTAAATAEVLVSRNQEIENARKQLAHENAKRLKDKASRESFTDPCAKLHPIKRKVKHRVSASQSISLLPTFSAEDTETEEELHEDVRPIEQDQWHIKLFHVRYTTQRCNQLFNKMTKAAPRFWQIWFTLGALAAVFIMVAGVIVISMAALKILASIRHILNPPISHQRVKRSMDEEDDQVFLPMIPGVTLPMSHLGYYLMALLICGVFHEAGHAIASFSERVPIQSSGVFMYYLYPGAFVNIPDQQLQMLSPFKQLKIVCAGVWHNLILYLITMMFLSGGLQAVLLLCGWQSLQASGGVSVVNVRDGSPLAVHLPTSTVIYQLDDVRLENNLIDWNAFLLDQHGRNRASQGFCAAIPQEEAASSDNLDCCRINEDHPFGQSENASISCFEDFASMHTGKNPELLSCLATLEVLATPDAKRCTLDSECGTMRCVTPYTPAIEGQMVRIYATLPPWQGVDNERDKVFLFEGELIDIWESVKVSILRPRFWILPASIPHICELVLRYTSSFTLALALLNILPAFKLDGEYALGQLLALLLHSNQGPVTTRAVETQRYTRRLRAIIVKVASTVVGPQPLVSEEYQLLLNELNRQVYQRQPDDILQFCANFFMSKLEEERMLVRKRPSFDHPLQPGKLQHNIFCVILSKKKGKAAGGIGMAFPQEGVHFGHGEEEQEDVGQEEDDEAAEARDTVSDDMPSLLSVPSHRGRRTSVSAESIQPSHTEYVKKVIPKSEQQCERIRAAIENNFLFKNLDEEQYQDVVHAMEEKRVPNNTRVIEQGDVGDYFYIVESGTLDCFVGDQKVTEYCSGGSFGELALMYNAPRAATIVTTSEAVLWALDRVTFRSILMENTARKRRMYEQFLEEVPILKPLDTYGRHKIADALESVQFEDQEVVIREGDVGENFYLIESGNVVFYKMMPDGTQQEVNRGSKGDYFGELALLNDSPRAATVVAHGRLKCVTLGKKAFTRLLGPLMDMKKT</sequence>
<evidence type="ECO:0000256" key="9">
    <source>
        <dbReference type="ARBA" id="ARBA00022989"/>
    </source>
</evidence>
<feature type="region of interest" description="Disordered" evidence="13">
    <location>
        <begin position="727"/>
        <end position="774"/>
    </location>
</feature>
<evidence type="ECO:0000256" key="6">
    <source>
        <dbReference type="ARBA" id="ARBA00022692"/>
    </source>
</evidence>
<dbReference type="Gene3D" id="2.60.120.10">
    <property type="entry name" value="Jelly Rolls"/>
    <property type="match status" value="2"/>
</dbReference>
<evidence type="ECO:0000256" key="13">
    <source>
        <dbReference type="SAM" id="MobiDB-lite"/>
    </source>
</evidence>
<dbReference type="GO" id="GO:0033554">
    <property type="term" value="P:cellular response to stress"/>
    <property type="evidence" value="ECO:0007669"/>
    <property type="project" value="UniProtKB-ARBA"/>
</dbReference>
<dbReference type="InterPro" id="IPR018488">
    <property type="entry name" value="cNMP-bd_CS"/>
</dbReference>
<dbReference type="InterPro" id="IPR003117">
    <property type="entry name" value="cAMP_dep_PK_reg_su_I/II_a/b"/>
</dbReference>
<comment type="subcellular location">
    <subcellularLocation>
        <location evidence="1">Membrane</location>
        <topology evidence="1">Multi-pass membrane protein</topology>
    </subcellularLocation>
</comment>
<evidence type="ECO:0000256" key="7">
    <source>
        <dbReference type="ARBA" id="ARBA00022737"/>
    </source>
</evidence>
<dbReference type="SUPFAM" id="SSF47391">
    <property type="entry name" value="Dimerization-anchoring domain of cAMP-dependent PK regulatory subunit"/>
    <property type="match status" value="1"/>
</dbReference>
<dbReference type="PANTHER" id="PTHR11635:SF152">
    <property type="entry name" value="CAMP-DEPENDENT PROTEIN KINASE TYPE I REGULATORY SUBUNIT-RELATED"/>
    <property type="match status" value="1"/>
</dbReference>
<dbReference type="InterPro" id="IPR050503">
    <property type="entry name" value="cAMP-dep_PK_reg_su-like"/>
</dbReference>
<evidence type="ECO:0000313" key="16">
    <source>
        <dbReference type="EMBL" id="KAF7721831.1"/>
    </source>
</evidence>
<keyword evidence="4" id="KW-0597">Phosphoprotein</keyword>
<dbReference type="Proteomes" id="UP000605846">
    <property type="component" value="Unassembled WGS sequence"/>
</dbReference>
<evidence type="ECO:0000256" key="4">
    <source>
        <dbReference type="ARBA" id="ARBA00022553"/>
    </source>
</evidence>
<keyword evidence="7" id="KW-0677">Repeat</keyword>
<name>A0A8H7ELZ1_9FUNG</name>
<evidence type="ECO:0000256" key="3">
    <source>
        <dbReference type="ARBA" id="ARBA00020355"/>
    </source>
</evidence>
<keyword evidence="10 14" id="KW-0472">Membrane</keyword>
<dbReference type="GO" id="GO:0005952">
    <property type="term" value="C:cAMP-dependent protein kinase complex"/>
    <property type="evidence" value="ECO:0007669"/>
    <property type="project" value="InterPro"/>
</dbReference>
<dbReference type="Pfam" id="PF02197">
    <property type="entry name" value="RIIa"/>
    <property type="match status" value="1"/>
</dbReference>
<dbReference type="GO" id="GO:0030552">
    <property type="term" value="F:cAMP binding"/>
    <property type="evidence" value="ECO:0007669"/>
    <property type="project" value="UniProtKB-KW"/>
</dbReference>
<gene>
    <name evidence="16" type="ORF">EC973_004094</name>
</gene>
<dbReference type="GO" id="GO:0004862">
    <property type="term" value="F:cAMP-dependent protein kinase inhibitor activity"/>
    <property type="evidence" value="ECO:0007669"/>
    <property type="project" value="TreeGrafter"/>
</dbReference>
<dbReference type="GO" id="GO:0006508">
    <property type="term" value="P:proteolysis"/>
    <property type="evidence" value="ECO:0007669"/>
    <property type="project" value="InterPro"/>
</dbReference>
<dbReference type="Pfam" id="PF02163">
    <property type="entry name" value="Peptidase_M50"/>
    <property type="match status" value="1"/>
</dbReference>
<dbReference type="GO" id="GO:0034236">
    <property type="term" value="F:protein kinase A catalytic subunit binding"/>
    <property type="evidence" value="ECO:0007669"/>
    <property type="project" value="TreeGrafter"/>
</dbReference>
<proteinExistence type="inferred from homology"/>
<dbReference type="InterPro" id="IPR000595">
    <property type="entry name" value="cNMP-bd_dom"/>
</dbReference>